<feature type="chain" id="PRO_5047357865" description="Probable beta-glucosidase G" evidence="11">
    <location>
        <begin position="24"/>
        <end position="1086"/>
    </location>
</feature>
<comment type="similarity">
    <text evidence="2">Belongs to the glycosyl hydrolase 3 family.</text>
</comment>
<dbReference type="Pfam" id="PF14310">
    <property type="entry name" value="Fn3-like"/>
    <property type="match status" value="1"/>
</dbReference>
<evidence type="ECO:0000259" key="12">
    <source>
        <dbReference type="PROSITE" id="PS50022"/>
    </source>
</evidence>
<dbReference type="SMART" id="SM01217">
    <property type="entry name" value="Fn3_like"/>
    <property type="match status" value="1"/>
</dbReference>
<sequence>MSRPPRTRSRARLALLLGFVVLAASTLLGAGATDSRADGPVLLSQGRTATASSAENNTFPASAAVDGDPGTRWSSAQGADPQWIEVDLGSAQALSQVTLTWEAAYAKAFQIQTSTDNSHWTTVYSTANGTGGTQTLPVSGSGRWVRVYGTQRATDFGYSLWEFQVYGPSRDTGGAEPCGTTTAALGKPAKASSVQDQSFTPGAAFDGNAGTRWSSEASDPQWIQVDLGAATTVCGAQLTWEAAYATAYQIQVSDNGTDWTSVYSTTSGKGGTENISFSPTSTRYLRMYGTQRATPYGYSLWEFTVLTPGGTAPPSGGNGDCPWVGSTAPVATRVGQVLAEMTQAQKISLLHGNGNASPYIGNLSGIPSLCIPDVGFQDGPSGVGDGMGGVTQLPSAVSSAATWNPSLVQQYGAVAGAEFAGKGAGVALGPTLNIVRDPRWGRAFETYSEDPYLTASMATANVQGLQSQGVMAEPKHVAVYNQETNRNGPADNAIVDTRTLQEIYLPGFQSVVGKGAAASVMCGYSTVNGDYDCDSGYLLNTALYQQAGFNGFVTSDWGGAHSTVKAANNGMTIEMPGGYFYADFLAQALADGQVSQDTLNTMVGRVLTQMFAFGLFDKENTGSPSATVTSAAHQDTARQVAEQGTVLLKNDGDVLPLTSATKSIAVLGTDGGAGVQSVGGGSATATSSGTVSPLDGIRARAGSGVDVRYNDATDTGAAVALARSSDVAIVFASYGEQEGTDLTSIDLPGQQNALISQVAAANPNTIVVLNTGSAVTMPWLGQVKGVVENWYAGQEVGTALARLLYGDDDFSGKLPVTFPKSLADVPAHTTAQWPGNGTDVQYSEGLDVGYRWYDDQGVEPLFPFGYGLSYTSFGFSGLQIGAADGAGNRTVTATVTNTGSRAGAEVAQLYLGSPAAGEPAKQLKGFQRVDLQPGASTQVSFTLTPHDLAYWSTSANAWQTPSGAFRIQVGDSSRNLPLTGTLNVSAASATAAAKAAPQAVGGTSGSLRIADPQGMSSPAGAKVSLPVKASAADAVYAGSGLPKGLSLTRDGVITGRATQKGTATVTVTATTPAGARATATFVWTVT</sequence>
<evidence type="ECO:0000256" key="9">
    <source>
        <dbReference type="ARBA" id="ARBA00041808"/>
    </source>
</evidence>
<dbReference type="InterPro" id="IPR017853">
    <property type="entry name" value="GH"/>
</dbReference>
<evidence type="ECO:0000256" key="7">
    <source>
        <dbReference type="ARBA" id="ARBA00041276"/>
    </source>
</evidence>
<evidence type="ECO:0000256" key="3">
    <source>
        <dbReference type="ARBA" id="ARBA00022525"/>
    </source>
</evidence>
<keyword evidence="4 11" id="KW-0732">Signal</keyword>
<dbReference type="PRINTS" id="PR00133">
    <property type="entry name" value="GLHYDRLASE3"/>
</dbReference>
<dbReference type="InterPro" id="IPR002772">
    <property type="entry name" value="Glyco_hydro_3_C"/>
</dbReference>
<evidence type="ECO:0000256" key="6">
    <source>
        <dbReference type="ARBA" id="ARBA00039579"/>
    </source>
</evidence>
<dbReference type="Gene3D" id="3.20.20.300">
    <property type="entry name" value="Glycoside hydrolase, family 3, N-terminal domain"/>
    <property type="match status" value="1"/>
</dbReference>
<keyword evidence="14" id="KW-1185">Reference proteome</keyword>
<dbReference type="InterPro" id="IPR013783">
    <property type="entry name" value="Ig-like_fold"/>
</dbReference>
<dbReference type="PANTHER" id="PTHR42715:SF12">
    <property type="entry name" value="BETA-GLUCOSIDASE G-RELATED"/>
    <property type="match status" value="1"/>
</dbReference>
<dbReference type="InterPro" id="IPR026891">
    <property type="entry name" value="Fn3-like"/>
</dbReference>
<feature type="region of interest" description="Disordered" evidence="10">
    <location>
        <begin position="52"/>
        <end position="77"/>
    </location>
</feature>
<dbReference type="InterPro" id="IPR008979">
    <property type="entry name" value="Galactose-bd-like_sf"/>
</dbReference>
<dbReference type="InterPro" id="IPR036881">
    <property type="entry name" value="Glyco_hydro_3_C_sf"/>
</dbReference>
<feature type="signal peptide" evidence="11">
    <location>
        <begin position="1"/>
        <end position="23"/>
    </location>
</feature>
<evidence type="ECO:0000256" key="4">
    <source>
        <dbReference type="ARBA" id="ARBA00022729"/>
    </source>
</evidence>
<dbReference type="SUPFAM" id="SSF49785">
    <property type="entry name" value="Galactose-binding domain-like"/>
    <property type="match status" value="2"/>
</dbReference>
<proteinExistence type="inferred from homology"/>
<dbReference type="SUPFAM" id="SSF52279">
    <property type="entry name" value="Beta-D-glucan exohydrolase, C-terminal domain"/>
    <property type="match status" value="1"/>
</dbReference>
<evidence type="ECO:0000256" key="2">
    <source>
        <dbReference type="ARBA" id="ARBA00005336"/>
    </source>
</evidence>
<dbReference type="EMBL" id="BAABEP010000029">
    <property type="protein sequence ID" value="GAA3738763.1"/>
    <property type="molecule type" value="Genomic_DNA"/>
</dbReference>
<dbReference type="Gene3D" id="3.40.50.1700">
    <property type="entry name" value="Glycoside hydrolase family 3 C-terminal domain"/>
    <property type="match status" value="1"/>
</dbReference>
<dbReference type="InterPro" id="IPR036962">
    <property type="entry name" value="Glyco_hydro_3_N_sf"/>
</dbReference>
<dbReference type="InterPro" id="IPR000421">
    <property type="entry name" value="FA58C"/>
</dbReference>
<accession>A0ABP7FIN2</accession>
<dbReference type="PROSITE" id="PS50022">
    <property type="entry name" value="FA58C_3"/>
    <property type="match status" value="2"/>
</dbReference>
<dbReference type="Pfam" id="PF05345">
    <property type="entry name" value="He_PIG"/>
    <property type="match status" value="1"/>
</dbReference>
<dbReference type="Gene3D" id="2.60.40.10">
    <property type="entry name" value="Immunoglobulins"/>
    <property type="match status" value="2"/>
</dbReference>
<feature type="domain" description="F5/8 type C" evidence="12">
    <location>
        <begin position="25"/>
        <end position="168"/>
    </location>
</feature>
<dbReference type="Pfam" id="PF01915">
    <property type="entry name" value="Glyco_hydro_3_C"/>
    <property type="match status" value="1"/>
</dbReference>
<evidence type="ECO:0000256" key="8">
    <source>
        <dbReference type="ARBA" id="ARBA00041601"/>
    </source>
</evidence>
<evidence type="ECO:0000256" key="11">
    <source>
        <dbReference type="SAM" id="SignalP"/>
    </source>
</evidence>
<dbReference type="GO" id="GO:0016787">
    <property type="term" value="F:hydrolase activity"/>
    <property type="evidence" value="ECO:0007669"/>
    <property type="project" value="UniProtKB-KW"/>
</dbReference>
<evidence type="ECO:0000256" key="5">
    <source>
        <dbReference type="ARBA" id="ARBA00022801"/>
    </source>
</evidence>
<dbReference type="Proteomes" id="UP001499884">
    <property type="component" value="Unassembled WGS sequence"/>
</dbReference>
<dbReference type="SUPFAM" id="SSF51445">
    <property type="entry name" value="(Trans)glycosidases"/>
    <property type="match status" value="1"/>
</dbReference>
<protein>
    <recommendedName>
        <fullName evidence="6">Probable beta-glucosidase G</fullName>
    </recommendedName>
    <alternativeName>
        <fullName evidence="7">Beta-D-glucoside glucohydrolase G</fullName>
    </alternativeName>
    <alternativeName>
        <fullName evidence="8">Cellobiase G</fullName>
    </alternativeName>
    <alternativeName>
        <fullName evidence="9">Gentiobiase G</fullName>
    </alternativeName>
</protein>
<reference evidence="14" key="1">
    <citation type="journal article" date="2019" name="Int. J. Syst. Evol. Microbiol.">
        <title>The Global Catalogue of Microorganisms (GCM) 10K type strain sequencing project: providing services to taxonomists for standard genome sequencing and annotation.</title>
        <authorList>
            <consortium name="The Broad Institute Genomics Platform"/>
            <consortium name="The Broad Institute Genome Sequencing Center for Infectious Disease"/>
            <person name="Wu L."/>
            <person name="Ma J."/>
        </authorList>
    </citation>
    <scope>NUCLEOTIDE SEQUENCE [LARGE SCALE GENOMIC DNA]</scope>
    <source>
        <strain evidence="14">JCM 30846</strain>
    </source>
</reference>
<keyword evidence="5 13" id="KW-0378">Hydrolase</keyword>
<dbReference type="Pfam" id="PF00754">
    <property type="entry name" value="F5_F8_type_C"/>
    <property type="match status" value="2"/>
</dbReference>
<dbReference type="InterPro" id="IPR001764">
    <property type="entry name" value="Glyco_hydro_3_N"/>
</dbReference>
<name>A0ABP7FIN2_9ACTN</name>
<gene>
    <name evidence="13" type="ORF">GCM10023082_39910</name>
</gene>
<dbReference type="RefSeq" id="WP_345649156.1">
    <property type="nucleotide sequence ID" value="NZ_BAABEP010000029.1"/>
</dbReference>
<evidence type="ECO:0000256" key="1">
    <source>
        <dbReference type="ARBA" id="ARBA00004613"/>
    </source>
</evidence>
<feature type="domain" description="F5/8 type C" evidence="12">
    <location>
        <begin position="173"/>
        <end position="308"/>
    </location>
</feature>
<evidence type="ECO:0000313" key="14">
    <source>
        <dbReference type="Proteomes" id="UP001499884"/>
    </source>
</evidence>
<keyword evidence="3" id="KW-0964">Secreted</keyword>
<dbReference type="InterPro" id="IPR050288">
    <property type="entry name" value="Cellulose_deg_GH3"/>
</dbReference>
<dbReference type="Gene3D" id="2.60.120.260">
    <property type="entry name" value="Galactose-binding domain-like"/>
    <property type="match status" value="2"/>
</dbReference>
<comment type="subcellular location">
    <subcellularLocation>
        <location evidence="1">Secreted</location>
    </subcellularLocation>
</comment>
<organism evidence="13 14">
    <name type="scientific">Streptomyces tremellae</name>
    <dbReference type="NCBI Taxonomy" id="1124239"/>
    <lineage>
        <taxon>Bacteria</taxon>
        <taxon>Bacillati</taxon>
        <taxon>Actinomycetota</taxon>
        <taxon>Actinomycetes</taxon>
        <taxon>Kitasatosporales</taxon>
        <taxon>Streptomycetaceae</taxon>
        <taxon>Streptomyces</taxon>
    </lineage>
</organism>
<evidence type="ECO:0000256" key="10">
    <source>
        <dbReference type="SAM" id="MobiDB-lite"/>
    </source>
</evidence>
<evidence type="ECO:0000313" key="13">
    <source>
        <dbReference type="EMBL" id="GAA3738763.1"/>
    </source>
</evidence>
<comment type="caution">
    <text evidence="13">The sequence shown here is derived from an EMBL/GenBank/DDBJ whole genome shotgun (WGS) entry which is preliminary data.</text>
</comment>
<dbReference type="PANTHER" id="PTHR42715">
    <property type="entry name" value="BETA-GLUCOSIDASE"/>
    <property type="match status" value="1"/>
</dbReference>
<dbReference type="Pfam" id="PF00933">
    <property type="entry name" value="Glyco_hydro_3"/>
    <property type="match status" value="1"/>
</dbReference>